<keyword evidence="24" id="KW-1185">Reference proteome</keyword>
<keyword evidence="9" id="KW-0808">Transferase</keyword>
<dbReference type="SMART" id="SM00846">
    <property type="entry name" value="Gp_dh_N"/>
    <property type="match status" value="1"/>
</dbReference>
<keyword evidence="15" id="KW-0324">Glycolysis</keyword>
<keyword evidence="13" id="KW-0560">Oxidoreductase</keyword>
<dbReference type="GO" id="GO:0005856">
    <property type="term" value="C:cytoskeleton"/>
    <property type="evidence" value="ECO:0007669"/>
    <property type="project" value="UniProtKB-SubCell"/>
</dbReference>
<dbReference type="GO" id="GO:0006096">
    <property type="term" value="P:glycolytic process"/>
    <property type="evidence" value="ECO:0007669"/>
    <property type="project" value="UniProtKB-KW"/>
</dbReference>
<evidence type="ECO:0000256" key="7">
    <source>
        <dbReference type="ARBA" id="ARBA00021022"/>
    </source>
</evidence>
<comment type="pathway">
    <text evidence="4">Carbohydrate degradation; glycolysis; pyruvate from D-glyceraldehyde 3-phosphate: step 1/5.</text>
</comment>
<evidence type="ECO:0000313" key="24">
    <source>
        <dbReference type="Proteomes" id="UP001177744"/>
    </source>
</evidence>
<keyword evidence="14" id="KW-0520">NAD</keyword>
<evidence type="ECO:0000256" key="16">
    <source>
        <dbReference type="ARBA" id="ARBA00023212"/>
    </source>
</evidence>
<evidence type="ECO:0000256" key="6">
    <source>
        <dbReference type="ARBA" id="ARBA00013119"/>
    </source>
</evidence>
<reference evidence="23" key="1">
    <citation type="submission" date="2023-06" db="EMBL/GenBank/DDBJ databases">
        <title>Reference genome for the Northern bat (Eptesicus nilssonii), a most northern bat species.</title>
        <authorList>
            <person name="Laine V.N."/>
            <person name="Pulliainen A.T."/>
            <person name="Lilley T.M."/>
        </authorList>
    </citation>
    <scope>NUCLEOTIDE SEQUENCE</scope>
    <source>
        <strain evidence="23">BLF_Eptnil</strain>
        <tissue evidence="23">Kidney</tissue>
    </source>
</reference>
<sequence length="163" mass="17732">MLVISGKSISIFQERDPTNIKWGDADAECAVESTGVFTPWRRPGSLEGRSQEVITSAPSADAPMFVMGVNHDNLDKAAKYDNIKKVVKQASKEGPLKGILGYTEDQVVSCDFNVTPTPPPLMLGLALPSVTTLIDIQRSYGLGRENQEWSYTGAALSFRLVTI</sequence>
<dbReference type="SUPFAM" id="SSF51735">
    <property type="entry name" value="NAD(P)-binding Rossmann-fold domains"/>
    <property type="match status" value="1"/>
</dbReference>
<comment type="subunit">
    <text evidence="19">Homotetramer. Interacts with TPPP; the interaction is direct. Interacts (when S-nitrosylated) with SIAH1; leading to nuclear translocation. Interacts with RILPL1/GOSPEL, leading to prevent the interaction between GAPDH and SIAH1 and prevent nuclear translocation. Interacts with CHP1; the interaction increases the binding of CHP1 with microtubules. Associates with microtubules. Interacts with EIF1AD, USP25, PRKCI and WARS1. Interacts with phosphorylated RPL13A; inhibited by oxidatively-modified low-densitity lipoprotein (LDL(ox)). Component of the GAIT complex. Interacts with FKBP6; leading to inhibit GAPDH catalytic activity. Interacts with TRAF2, promoting TRAF2 ubiquitination. Interacts with TRAF3, promoting TRAF3 ubiquitination.</text>
</comment>
<dbReference type="PANTHER" id="PTHR10836:SF111">
    <property type="entry name" value="GLYCERALDEHYDE-3-PHOSPHATE DEHYDROGENASE"/>
    <property type="match status" value="1"/>
</dbReference>
<comment type="catalytic activity">
    <reaction evidence="20">
        <text>D-glyceraldehyde 3-phosphate + phosphate + NAD(+) = (2R)-3-phospho-glyceroyl phosphate + NADH + H(+)</text>
        <dbReference type="Rhea" id="RHEA:10300"/>
        <dbReference type="ChEBI" id="CHEBI:15378"/>
        <dbReference type="ChEBI" id="CHEBI:43474"/>
        <dbReference type="ChEBI" id="CHEBI:57540"/>
        <dbReference type="ChEBI" id="CHEBI:57604"/>
        <dbReference type="ChEBI" id="CHEBI:57945"/>
        <dbReference type="ChEBI" id="CHEBI:59776"/>
        <dbReference type="EC" id="1.2.1.12"/>
    </reaction>
</comment>
<keyword evidence="16" id="KW-0206">Cytoskeleton</keyword>
<evidence type="ECO:0000256" key="1">
    <source>
        <dbReference type="ARBA" id="ARBA00004123"/>
    </source>
</evidence>
<evidence type="ECO:0000256" key="11">
    <source>
        <dbReference type="ARBA" id="ARBA00022799"/>
    </source>
</evidence>
<organism evidence="23 24">
    <name type="scientific">Cnephaeus nilssonii</name>
    <name type="common">Northern bat</name>
    <name type="synonym">Eptesicus nilssonii</name>
    <dbReference type="NCBI Taxonomy" id="3371016"/>
    <lineage>
        <taxon>Eukaryota</taxon>
        <taxon>Metazoa</taxon>
        <taxon>Chordata</taxon>
        <taxon>Craniata</taxon>
        <taxon>Vertebrata</taxon>
        <taxon>Euteleostomi</taxon>
        <taxon>Mammalia</taxon>
        <taxon>Eutheria</taxon>
        <taxon>Laurasiatheria</taxon>
        <taxon>Chiroptera</taxon>
        <taxon>Yangochiroptera</taxon>
        <taxon>Vespertilionidae</taxon>
        <taxon>Cnephaeus</taxon>
    </lineage>
</organism>
<keyword evidence="10" id="KW-0053">Apoptosis</keyword>
<keyword evidence="17" id="KW-0539">Nucleus</keyword>
<proteinExistence type="inferred from homology"/>
<evidence type="ECO:0000256" key="20">
    <source>
        <dbReference type="ARBA" id="ARBA00047698"/>
    </source>
</evidence>
<gene>
    <name evidence="23" type="ORF">QTO34_006258</name>
</gene>
<evidence type="ECO:0000256" key="2">
    <source>
        <dbReference type="ARBA" id="ARBA00004245"/>
    </source>
</evidence>
<dbReference type="Proteomes" id="UP001177744">
    <property type="component" value="Unassembled WGS sequence"/>
</dbReference>
<dbReference type="GO" id="GO:0005634">
    <property type="term" value="C:nucleus"/>
    <property type="evidence" value="ECO:0007669"/>
    <property type="project" value="UniProtKB-SubCell"/>
</dbReference>
<evidence type="ECO:0000256" key="19">
    <source>
        <dbReference type="ARBA" id="ARBA00046997"/>
    </source>
</evidence>
<evidence type="ECO:0000256" key="10">
    <source>
        <dbReference type="ARBA" id="ARBA00022703"/>
    </source>
</evidence>
<evidence type="ECO:0000256" key="15">
    <source>
        <dbReference type="ARBA" id="ARBA00023152"/>
    </source>
</evidence>
<dbReference type="InterPro" id="IPR036291">
    <property type="entry name" value="NAD(P)-bd_dom_sf"/>
</dbReference>
<dbReference type="EMBL" id="JAULJE010000016">
    <property type="protein sequence ID" value="KAK1333869.1"/>
    <property type="molecule type" value="Genomic_DNA"/>
</dbReference>
<dbReference type="InterPro" id="IPR020829">
    <property type="entry name" value="GlycerAld_3-P_DH_cat"/>
</dbReference>
<evidence type="ECO:0000256" key="3">
    <source>
        <dbReference type="ARBA" id="ARBA00004514"/>
    </source>
</evidence>
<dbReference type="GO" id="GO:0004365">
    <property type="term" value="F:glyceraldehyde-3-phosphate dehydrogenase (NAD+) (phosphorylating) activity"/>
    <property type="evidence" value="ECO:0007669"/>
    <property type="project" value="UniProtKB-EC"/>
</dbReference>
<comment type="subcellular location">
    <subcellularLocation>
        <location evidence="2">Cytoplasm</location>
        <location evidence="2">Cytoskeleton</location>
    </subcellularLocation>
    <subcellularLocation>
        <location evidence="3">Cytoplasm</location>
        <location evidence="3">Cytosol</location>
    </subcellularLocation>
    <subcellularLocation>
        <location evidence="1">Nucleus</location>
    </subcellularLocation>
</comment>
<dbReference type="SUPFAM" id="SSF55347">
    <property type="entry name" value="Glyceraldehyde-3-phosphate dehydrogenase-like, C-terminal domain"/>
    <property type="match status" value="1"/>
</dbReference>
<comment type="caution">
    <text evidence="23">The sequence shown here is derived from an EMBL/GenBank/DDBJ whole genome shotgun (WGS) entry which is preliminary data.</text>
</comment>
<protein>
    <recommendedName>
        <fullName evidence="7">Glyceraldehyde-3-phosphate dehydrogenase</fullName>
        <ecNumber evidence="6">1.2.1.12</ecNumber>
    </recommendedName>
    <alternativeName>
        <fullName evidence="18">Peptidyl-cysteine S-nitrosylase GAPDH</fullName>
    </alternativeName>
</protein>
<evidence type="ECO:0000256" key="14">
    <source>
        <dbReference type="ARBA" id="ARBA00023027"/>
    </source>
</evidence>
<dbReference type="GO" id="GO:0005829">
    <property type="term" value="C:cytosol"/>
    <property type="evidence" value="ECO:0007669"/>
    <property type="project" value="UniProtKB-SubCell"/>
</dbReference>
<evidence type="ECO:0000259" key="22">
    <source>
        <dbReference type="SMART" id="SM00846"/>
    </source>
</evidence>
<dbReference type="Gene3D" id="3.30.360.10">
    <property type="entry name" value="Dihydrodipicolinate Reductase, domain 2"/>
    <property type="match status" value="1"/>
</dbReference>
<dbReference type="InterPro" id="IPR020828">
    <property type="entry name" value="GlycerAld_3-P_DH_NAD(P)-bd"/>
</dbReference>
<dbReference type="GO" id="GO:0051287">
    <property type="term" value="F:NAD binding"/>
    <property type="evidence" value="ECO:0007669"/>
    <property type="project" value="InterPro"/>
</dbReference>
<evidence type="ECO:0000256" key="8">
    <source>
        <dbReference type="ARBA" id="ARBA00022490"/>
    </source>
</evidence>
<comment type="similarity">
    <text evidence="5">Belongs to the glyceraldehyde-3-phosphate dehydrogenase family.</text>
</comment>
<dbReference type="EC" id="1.2.1.12" evidence="6"/>
<dbReference type="InterPro" id="IPR020831">
    <property type="entry name" value="GlycerAld/Erythrose_P_DH"/>
</dbReference>
<accession>A0AA40LJC0</accession>
<evidence type="ECO:0000313" key="23">
    <source>
        <dbReference type="EMBL" id="KAK1333869.1"/>
    </source>
</evidence>
<dbReference type="PANTHER" id="PTHR10836">
    <property type="entry name" value="GLYCERALDEHYDE 3-PHOSPHATE DEHYDROGENASE"/>
    <property type="match status" value="1"/>
</dbReference>
<evidence type="ECO:0000256" key="4">
    <source>
        <dbReference type="ARBA" id="ARBA00004869"/>
    </source>
</evidence>
<comment type="catalytic activity">
    <reaction evidence="21">
        <text>S-nitroso-L-cysteinyl-[GAPDH] + L-cysteinyl-[protein] = L-cysteinyl-[GAPDH] + S-nitroso-L-cysteinyl-[protein]</text>
        <dbReference type="Rhea" id="RHEA:66684"/>
        <dbReference type="Rhea" id="RHEA-COMP:10131"/>
        <dbReference type="Rhea" id="RHEA-COMP:17089"/>
        <dbReference type="Rhea" id="RHEA-COMP:17090"/>
        <dbReference type="Rhea" id="RHEA-COMP:17091"/>
        <dbReference type="ChEBI" id="CHEBI:29950"/>
        <dbReference type="ChEBI" id="CHEBI:149494"/>
    </reaction>
    <physiologicalReaction direction="left-to-right" evidence="21">
        <dbReference type="Rhea" id="RHEA:66685"/>
    </physiologicalReaction>
</comment>
<dbReference type="AlphaFoldDB" id="A0AA40LJC0"/>
<evidence type="ECO:0000256" key="12">
    <source>
        <dbReference type="ARBA" id="ARBA00022845"/>
    </source>
</evidence>
<evidence type="ECO:0000256" key="17">
    <source>
        <dbReference type="ARBA" id="ARBA00023242"/>
    </source>
</evidence>
<keyword evidence="11" id="KW-0702">S-nitrosylation</keyword>
<evidence type="ECO:0000256" key="5">
    <source>
        <dbReference type="ARBA" id="ARBA00007406"/>
    </source>
</evidence>
<keyword evidence="12" id="KW-0810">Translation regulation</keyword>
<evidence type="ECO:0000256" key="21">
    <source>
        <dbReference type="ARBA" id="ARBA00048005"/>
    </source>
</evidence>
<dbReference type="Gene3D" id="3.40.50.720">
    <property type="entry name" value="NAD(P)-binding Rossmann-like Domain"/>
    <property type="match status" value="1"/>
</dbReference>
<feature type="domain" description="Glyceraldehyde 3-phosphate dehydrogenase NAD(P) binding" evidence="22">
    <location>
        <begin position="1"/>
        <end position="79"/>
    </location>
</feature>
<dbReference type="Pfam" id="PF00044">
    <property type="entry name" value="Gp_dh_N"/>
    <property type="match status" value="1"/>
</dbReference>
<evidence type="ECO:0000256" key="13">
    <source>
        <dbReference type="ARBA" id="ARBA00023002"/>
    </source>
</evidence>
<keyword evidence="8" id="KW-0963">Cytoplasm</keyword>
<dbReference type="GO" id="GO:0016740">
    <property type="term" value="F:transferase activity"/>
    <property type="evidence" value="ECO:0007669"/>
    <property type="project" value="UniProtKB-KW"/>
</dbReference>
<dbReference type="Pfam" id="PF02800">
    <property type="entry name" value="Gp_dh_C"/>
    <property type="match status" value="1"/>
</dbReference>
<dbReference type="GO" id="GO:0006417">
    <property type="term" value="P:regulation of translation"/>
    <property type="evidence" value="ECO:0007669"/>
    <property type="project" value="UniProtKB-KW"/>
</dbReference>
<evidence type="ECO:0000256" key="9">
    <source>
        <dbReference type="ARBA" id="ARBA00022679"/>
    </source>
</evidence>
<evidence type="ECO:0000256" key="18">
    <source>
        <dbReference type="ARBA" id="ARBA00031890"/>
    </source>
</evidence>
<name>A0AA40LJC0_CNENI</name>
<dbReference type="GO" id="GO:0006915">
    <property type="term" value="P:apoptotic process"/>
    <property type="evidence" value="ECO:0007669"/>
    <property type="project" value="UniProtKB-KW"/>
</dbReference>